<feature type="region of interest" description="Disordered" evidence="1">
    <location>
        <begin position="788"/>
        <end position="814"/>
    </location>
</feature>
<dbReference type="AlphaFoldDB" id="A0ABD0JFE1"/>
<feature type="compositionally biased region" description="Basic and acidic residues" evidence="1">
    <location>
        <begin position="340"/>
        <end position="357"/>
    </location>
</feature>
<feature type="compositionally biased region" description="Low complexity" evidence="1">
    <location>
        <begin position="579"/>
        <end position="591"/>
    </location>
</feature>
<reference evidence="2 3" key="1">
    <citation type="journal article" date="2023" name="Sci. Data">
        <title>Genome assembly of the Korean intertidal mud-creeper Batillaria attramentaria.</title>
        <authorList>
            <person name="Patra A.K."/>
            <person name="Ho P.T."/>
            <person name="Jun S."/>
            <person name="Lee S.J."/>
            <person name="Kim Y."/>
            <person name="Won Y.J."/>
        </authorList>
    </citation>
    <scope>NUCLEOTIDE SEQUENCE [LARGE SCALE GENOMIC DNA]</scope>
    <source>
        <strain evidence="2">Wonlab-2016</strain>
    </source>
</reference>
<feature type="region of interest" description="Disordered" evidence="1">
    <location>
        <begin position="618"/>
        <end position="668"/>
    </location>
</feature>
<feature type="compositionally biased region" description="Polar residues" evidence="1">
    <location>
        <begin position="358"/>
        <end position="367"/>
    </location>
</feature>
<evidence type="ECO:0000313" key="2">
    <source>
        <dbReference type="EMBL" id="KAK7473648.1"/>
    </source>
</evidence>
<feature type="region of interest" description="Disordered" evidence="1">
    <location>
        <begin position="750"/>
        <end position="776"/>
    </location>
</feature>
<feature type="region of interest" description="Disordered" evidence="1">
    <location>
        <begin position="17"/>
        <end position="228"/>
    </location>
</feature>
<evidence type="ECO:0000256" key="1">
    <source>
        <dbReference type="SAM" id="MobiDB-lite"/>
    </source>
</evidence>
<keyword evidence="3" id="KW-1185">Reference proteome</keyword>
<evidence type="ECO:0000313" key="3">
    <source>
        <dbReference type="Proteomes" id="UP001519460"/>
    </source>
</evidence>
<feature type="compositionally biased region" description="Acidic residues" evidence="1">
    <location>
        <begin position="530"/>
        <end position="545"/>
    </location>
</feature>
<feature type="compositionally biased region" description="Acidic residues" evidence="1">
    <location>
        <begin position="114"/>
        <end position="129"/>
    </location>
</feature>
<sequence length="1049" mass="116228">PVGTLSKSEISQLVDARLQERRQERQRMRQEAASSINGGEDDLERRRRERREARLRGGEAPAEEEQTSRRSRRNRGGDDDEPAAEETTSVRSRRRRGGDEEEAPAPAPVVEEKPAEEESAPAPAAEEDDSAAREAEEAERRRRQEEEEEERRRQQEERKRQEEERKRQEEERRRKEEEERKRRISAKSPRHSVASTALANSQQACSSPRSTHSGLPNTGRSLSDCYFNYASDDGISEIAMENERLMEEVSDCDLGSSFDDLLLEPDGRMLMNVNPASRGRLRPPQDSSWSSKGTSDPSSRRQGHHPGFVEGSTYETTDDEEDDLVPFSREHQGTIVEGDQASRDLKAYNEKRREDMGKSNSNSQTKDVSPEEGAVANGTNETSEVRYDEELTGSDLEAMNIQNKAKRTSAVRHQDITSRMSELQRQLQGSRSGGRGSAMRKMHSQGDLSPAGTRAAPARAKVNELLGQLSNRLKRKDGARSAGLPDDNDPPLSPLYRSQSEPAVADLKEDKLRESPAAPVRVELANPDDSLLEEEEQSYADDTDSDAPSSEVMTFQERSRNAEHASVDAPHHNPSLHVASPTPAAALPTPTKGRGGRPDKIKEELCLCLDFLDDPAEDLDSEEEDVEHITMTNNNFRQSVGGEAHSPYHSSSDSSCSEVSPRQRYSETDDNFAEDEASYVHGGSVSCLNLSEDSFCQTHIPEEAWRSRAVSVPMIWTQENVQVSENVFAHETTVKPSVEEDPVPVENVQDVAVPKARPQTVTKPAPSASKQGSEEFDLRQKLFNEIRLRRKDVDTEPDSSRKEVSRPVAKQNGPEAVMVHRTAVRDSKKPAVEPKREANTGDLHALLCAEIVHFGLKRSGSQHKDNAVQPTIKPHGGSSSHENLIRPSALKSMQQTWEPPCLDGNNAKPSEREGQGSAHRAVNSASGKSVTGEDGNNFERKSLVSFWQKKAEENAKITQLSPKTVVTDGPKTAHYRSPTNAEDAKHHPIVATESTESSVKEAAGDTKQSANERVSMVPSSIDRMANLSRQDSVDSFDSVFTPGTTTPNP</sequence>
<gene>
    <name evidence="2" type="ORF">BaRGS_00035126</name>
</gene>
<organism evidence="2 3">
    <name type="scientific">Batillaria attramentaria</name>
    <dbReference type="NCBI Taxonomy" id="370345"/>
    <lineage>
        <taxon>Eukaryota</taxon>
        <taxon>Metazoa</taxon>
        <taxon>Spiralia</taxon>
        <taxon>Lophotrochozoa</taxon>
        <taxon>Mollusca</taxon>
        <taxon>Gastropoda</taxon>
        <taxon>Caenogastropoda</taxon>
        <taxon>Sorbeoconcha</taxon>
        <taxon>Cerithioidea</taxon>
        <taxon>Batillariidae</taxon>
        <taxon>Batillaria</taxon>
    </lineage>
</organism>
<protein>
    <submittedName>
        <fullName evidence="2">Uncharacterized protein</fullName>
    </submittedName>
</protein>
<accession>A0ABD0JFE1</accession>
<feature type="compositionally biased region" description="Basic and acidic residues" evidence="1">
    <location>
        <begin position="17"/>
        <end position="30"/>
    </location>
</feature>
<feature type="compositionally biased region" description="Low complexity" evidence="1">
    <location>
        <begin position="647"/>
        <end position="660"/>
    </location>
</feature>
<dbReference type="EMBL" id="JACVVK020000462">
    <property type="protein sequence ID" value="KAK7473648.1"/>
    <property type="molecule type" value="Genomic_DNA"/>
</dbReference>
<feature type="compositionally biased region" description="Basic and acidic residues" evidence="1">
    <location>
        <begin position="130"/>
        <end position="181"/>
    </location>
</feature>
<comment type="caution">
    <text evidence="2">The sequence shown here is derived from an EMBL/GenBank/DDBJ whole genome shotgun (WGS) entry which is preliminary data.</text>
</comment>
<feature type="region of interest" description="Disordered" evidence="1">
    <location>
        <begin position="249"/>
        <end position="599"/>
    </location>
</feature>
<proteinExistence type="predicted"/>
<feature type="non-terminal residue" evidence="2">
    <location>
        <position position="1"/>
    </location>
</feature>
<feature type="region of interest" description="Disordered" evidence="1">
    <location>
        <begin position="859"/>
        <end position="938"/>
    </location>
</feature>
<feature type="region of interest" description="Disordered" evidence="1">
    <location>
        <begin position="958"/>
        <end position="1049"/>
    </location>
</feature>
<name>A0ABD0JFE1_9CAEN</name>
<feature type="compositionally biased region" description="Polar residues" evidence="1">
    <location>
        <begin position="285"/>
        <end position="297"/>
    </location>
</feature>
<feature type="compositionally biased region" description="Basic and acidic residues" evidence="1">
    <location>
        <begin position="43"/>
        <end position="57"/>
    </location>
</feature>
<feature type="compositionally biased region" description="Polar residues" evidence="1">
    <location>
        <begin position="193"/>
        <end position="221"/>
    </location>
</feature>
<feature type="compositionally biased region" description="Basic and acidic residues" evidence="1">
    <location>
        <begin position="788"/>
        <end position="805"/>
    </location>
</feature>
<feature type="compositionally biased region" description="Basic and acidic residues" evidence="1">
    <location>
        <begin position="557"/>
        <end position="571"/>
    </location>
</feature>
<dbReference type="Proteomes" id="UP001519460">
    <property type="component" value="Unassembled WGS sequence"/>
</dbReference>